<evidence type="ECO:0000313" key="3">
    <source>
        <dbReference type="Proteomes" id="UP000187485"/>
    </source>
</evidence>
<comment type="caution">
    <text evidence="2">The sequence shown here is derived from an EMBL/GenBank/DDBJ whole genome shotgun (WGS) entry which is preliminary data.</text>
</comment>
<organism evidence="2 3">
    <name type="scientific">Carboxydothermus pertinax</name>
    <dbReference type="NCBI Taxonomy" id="870242"/>
    <lineage>
        <taxon>Bacteria</taxon>
        <taxon>Bacillati</taxon>
        <taxon>Bacillota</taxon>
        <taxon>Clostridia</taxon>
        <taxon>Thermoanaerobacterales</taxon>
        <taxon>Thermoanaerobacteraceae</taxon>
        <taxon>Carboxydothermus</taxon>
    </lineage>
</organism>
<dbReference type="EMBL" id="BDJK01000008">
    <property type="protein sequence ID" value="GAV22035.1"/>
    <property type="molecule type" value="Genomic_DNA"/>
</dbReference>
<reference evidence="3" key="1">
    <citation type="submission" date="2016-12" db="EMBL/GenBank/DDBJ databases">
        <title>Draft Genome Sequences od Carboxydothermus pertinax and islandicus, Hydrogenogenic Carboxydotrophic Bacteria.</title>
        <authorList>
            <person name="Fukuyama Y."/>
            <person name="Ohmae K."/>
            <person name="Yoneda Y."/>
            <person name="Yoshida T."/>
            <person name="Sako Y."/>
        </authorList>
    </citation>
    <scope>NUCLEOTIDE SEQUENCE [LARGE SCALE GENOMIC DNA]</scope>
    <source>
        <strain evidence="3">Ug1</strain>
    </source>
</reference>
<dbReference type="STRING" id="870242.cpu_05450"/>
<keyword evidence="1" id="KW-0472">Membrane</keyword>
<dbReference type="AlphaFoldDB" id="A0A1L8CSW7"/>
<dbReference type="RefSeq" id="WP_075858478.1">
    <property type="nucleotide sequence ID" value="NZ_BDJK01000008.1"/>
</dbReference>
<dbReference type="OrthoDB" id="1633470at2"/>
<evidence type="ECO:0000256" key="1">
    <source>
        <dbReference type="SAM" id="Phobius"/>
    </source>
</evidence>
<dbReference type="Pfam" id="PF07454">
    <property type="entry name" value="SpoIIP"/>
    <property type="match status" value="1"/>
</dbReference>
<sequence length="327" mass="36028">MEYRAKVLRPSSLGLYLLIYTIALGIIATLIPNNAPMLVVKGIKNSALVEVLKVSLWGESRGAYLQKTLGFRIANDEEESSGSQYILWLLTGAKINDPYSLLLAGYPVLNGEGEKMVAFEEGEDPVIAAGEPLVGIYCTHTGESYEGDGGGERALKGQPGEVLDVARELARRLEEKGIKTILIDKVHDNDYNSSYGESKKTVLELLKIKSLKLIIDVHRDSQAAKNYRTVLVMGEEIAPVMFVVGKGERLPQPHWQENEFIAKKIISKTEELYPGLIRGIRYKGGRFNQHLSSSMVLVEIGNVNNTLTQAKKSASLLADGIANYLQH</sequence>
<gene>
    <name evidence="2" type="ORF">cpu_05450</name>
</gene>
<proteinExistence type="predicted"/>
<keyword evidence="1" id="KW-1133">Transmembrane helix</keyword>
<dbReference type="NCBIfam" id="TIGR02867">
    <property type="entry name" value="spore_II_P"/>
    <property type="match status" value="1"/>
</dbReference>
<dbReference type="InterPro" id="IPR010897">
    <property type="entry name" value="Spore_II_P"/>
</dbReference>
<feature type="transmembrane region" description="Helical" evidence="1">
    <location>
        <begin position="12"/>
        <end position="31"/>
    </location>
</feature>
<accession>A0A1L8CSW7</accession>
<protein>
    <submittedName>
        <fullName evidence="2">Sporulation protein</fullName>
    </submittedName>
</protein>
<keyword evidence="3" id="KW-1185">Reference proteome</keyword>
<dbReference type="Gene3D" id="3.40.630.40">
    <property type="entry name" value="Zn-dependent exopeptidases"/>
    <property type="match status" value="1"/>
</dbReference>
<evidence type="ECO:0000313" key="2">
    <source>
        <dbReference type="EMBL" id="GAV22035.1"/>
    </source>
</evidence>
<keyword evidence="1" id="KW-0812">Transmembrane</keyword>
<dbReference type="SUPFAM" id="SSF53187">
    <property type="entry name" value="Zn-dependent exopeptidases"/>
    <property type="match status" value="1"/>
</dbReference>
<name>A0A1L8CSW7_9THEO</name>
<dbReference type="Proteomes" id="UP000187485">
    <property type="component" value="Unassembled WGS sequence"/>
</dbReference>